<gene>
    <name evidence="1" type="ORF">BV25DRAFT_1918960</name>
</gene>
<protein>
    <submittedName>
        <fullName evidence="1">Uncharacterized protein</fullName>
    </submittedName>
</protein>
<dbReference type="Proteomes" id="UP000814140">
    <property type="component" value="Unassembled WGS sequence"/>
</dbReference>
<evidence type="ECO:0000313" key="1">
    <source>
        <dbReference type="EMBL" id="KAI0058852.1"/>
    </source>
</evidence>
<keyword evidence="2" id="KW-1185">Reference proteome</keyword>
<name>A0ACB8SRI7_9AGAM</name>
<organism evidence="1 2">
    <name type="scientific">Artomyces pyxidatus</name>
    <dbReference type="NCBI Taxonomy" id="48021"/>
    <lineage>
        <taxon>Eukaryota</taxon>
        <taxon>Fungi</taxon>
        <taxon>Dikarya</taxon>
        <taxon>Basidiomycota</taxon>
        <taxon>Agaricomycotina</taxon>
        <taxon>Agaricomycetes</taxon>
        <taxon>Russulales</taxon>
        <taxon>Auriscalpiaceae</taxon>
        <taxon>Artomyces</taxon>
    </lineage>
</organism>
<reference evidence="1" key="1">
    <citation type="submission" date="2021-03" db="EMBL/GenBank/DDBJ databases">
        <authorList>
            <consortium name="DOE Joint Genome Institute"/>
            <person name="Ahrendt S."/>
            <person name="Looney B.P."/>
            <person name="Miyauchi S."/>
            <person name="Morin E."/>
            <person name="Drula E."/>
            <person name="Courty P.E."/>
            <person name="Chicoki N."/>
            <person name="Fauchery L."/>
            <person name="Kohler A."/>
            <person name="Kuo A."/>
            <person name="Labutti K."/>
            <person name="Pangilinan J."/>
            <person name="Lipzen A."/>
            <person name="Riley R."/>
            <person name="Andreopoulos W."/>
            <person name="He G."/>
            <person name="Johnson J."/>
            <person name="Barry K.W."/>
            <person name="Grigoriev I.V."/>
            <person name="Nagy L."/>
            <person name="Hibbett D."/>
            <person name="Henrissat B."/>
            <person name="Matheny P.B."/>
            <person name="Labbe J."/>
            <person name="Martin F."/>
        </authorList>
    </citation>
    <scope>NUCLEOTIDE SEQUENCE</scope>
    <source>
        <strain evidence="1">HHB10654</strain>
    </source>
</reference>
<comment type="caution">
    <text evidence="1">The sequence shown here is derived from an EMBL/GenBank/DDBJ whole genome shotgun (WGS) entry which is preliminary data.</text>
</comment>
<sequence length="398" mass="45263">MGFSGNYCTLCGGPLVNAYDGWHEILGDEWPPDENDWRSWRPYPTKSREQIVTITEADGAHWEDGVVVSRFWSESHDWVSPGSASCGFNTPEVEGHDSWVNEEDAEPYLCLHRTCLSLLCRRLNTTPRGLWDAFFPAEHLARDPYSPDWPQYTSYDIEDRQGQEFEYAISRYGTRPDGKSEHWVDTDSMDACQWLLARPTVLPKLSPVPASARHPSPAVTLPVPALLRVLRIGELLQHVASFLETPPPRTPGDARVVAHPHLLRAYAGLLRTSRAAHALLAGRQDVYFALVRASGWMLPACPADWAEWRARGNPAVIEEGRWDWKTYLETCVRLEDPHVRNRWRIERILVQFGVPTQFQHSGEEVWQVGTAGRPAVLQEPEMFEWENVPSDSDSDEDT</sequence>
<dbReference type="EMBL" id="MU277231">
    <property type="protein sequence ID" value="KAI0058852.1"/>
    <property type="molecule type" value="Genomic_DNA"/>
</dbReference>
<evidence type="ECO:0000313" key="2">
    <source>
        <dbReference type="Proteomes" id="UP000814140"/>
    </source>
</evidence>
<reference evidence="1" key="2">
    <citation type="journal article" date="2022" name="New Phytol.">
        <title>Evolutionary transition to the ectomycorrhizal habit in the genomes of a hyperdiverse lineage of mushroom-forming fungi.</title>
        <authorList>
            <person name="Looney B."/>
            <person name="Miyauchi S."/>
            <person name="Morin E."/>
            <person name="Drula E."/>
            <person name="Courty P.E."/>
            <person name="Kohler A."/>
            <person name="Kuo A."/>
            <person name="LaButti K."/>
            <person name="Pangilinan J."/>
            <person name="Lipzen A."/>
            <person name="Riley R."/>
            <person name="Andreopoulos W."/>
            <person name="He G."/>
            <person name="Johnson J."/>
            <person name="Nolan M."/>
            <person name="Tritt A."/>
            <person name="Barry K.W."/>
            <person name="Grigoriev I.V."/>
            <person name="Nagy L.G."/>
            <person name="Hibbett D."/>
            <person name="Henrissat B."/>
            <person name="Matheny P.B."/>
            <person name="Labbe J."/>
            <person name="Martin F.M."/>
        </authorList>
    </citation>
    <scope>NUCLEOTIDE SEQUENCE</scope>
    <source>
        <strain evidence="1">HHB10654</strain>
    </source>
</reference>
<accession>A0ACB8SRI7</accession>
<proteinExistence type="predicted"/>